<evidence type="ECO:0000256" key="5">
    <source>
        <dbReference type="ARBA" id="ARBA00012402"/>
    </source>
</evidence>
<protein>
    <recommendedName>
        <fullName evidence="6 11">Coproporphyrinogen III oxidase</fullName>
        <ecNumber evidence="5 11">1.3.3.15</ecNumber>
    </recommendedName>
</protein>
<comment type="pathway">
    <text evidence="3 11">Porphyrin-containing compound metabolism; protoheme biosynthesis.</text>
</comment>
<dbReference type="InterPro" id="IPR002937">
    <property type="entry name" value="Amino_oxidase"/>
</dbReference>
<reference evidence="13 14" key="1">
    <citation type="submission" date="2012-12" db="EMBL/GenBank/DDBJ databases">
        <title>Novel taxa of Listeriaceae from agricultural environments in the United States.</title>
        <authorList>
            <person name="den Bakker H.C."/>
            <person name="Allred A."/>
            <person name="Warchocki S."/>
            <person name="Wright E.M."/>
            <person name="Burrell A."/>
            <person name="Nightingale K.K."/>
            <person name="Kephart D."/>
            <person name="Wiedmann M."/>
        </authorList>
    </citation>
    <scope>NUCLEOTIDE SEQUENCE [LARGE SCALE GENOMIC DNA]</scope>
    <source>
        <strain evidence="13 14">FSL F6-1183</strain>
    </source>
</reference>
<dbReference type="Gene3D" id="3.90.660.20">
    <property type="entry name" value="Protoporphyrinogen oxidase, mitochondrial, domain 2"/>
    <property type="match status" value="1"/>
</dbReference>
<evidence type="ECO:0000259" key="12">
    <source>
        <dbReference type="Pfam" id="PF01593"/>
    </source>
</evidence>
<dbReference type="SUPFAM" id="SSF54373">
    <property type="entry name" value="FAD-linked reductases, C-terminal domain"/>
    <property type="match status" value="1"/>
</dbReference>
<dbReference type="PANTHER" id="PTHR42923:SF3">
    <property type="entry name" value="PROTOPORPHYRINOGEN OXIDASE"/>
    <property type="match status" value="1"/>
</dbReference>
<evidence type="ECO:0000256" key="8">
    <source>
        <dbReference type="ARBA" id="ARBA00022827"/>
    </source>
</evidence>
<organism evidence="13 14">
    <name type="scientific">Listeria grayi FSL F6-1183</name>
    <dbReference type="NCBI Taxonomy" id="1265827"/>
    <lineage>
        <taxon>Bacteria</taxon>
        <taxon>Bacillati</taxon>
        <taxon>Bacillota</taxon>
        <taxon>Bacilli</taxon>
        <taxon>Bacillales</taxon>
        <taxon>Listeriaceae</taxon>
        <taxon>Listeria</taxon>
    </lineage>
</organism>
<dbReference type="GO" id="GO:0004729">
    <property type="term" value="F:oxygen-dependent protoporphyrinogen oxidase activity"/>
    <property type="evidence" value="ECO:0007669"/>
    <property type="project" value="UniProtKB-UniRule"/>
</dbReference>
<dbReference type="GO" id="GO:0005737">
    <property type="term" value="C:cytoplasm"/>
    <property type="evidence" value="ECO:0007669"/>
    <property type="project" value="UniProtKB-SubCell"/>
</dbReference>
<keyword evidence="8 11" id="KW-0274">FAD</keyword>
<dbReference type="UniPathway" id="UPA00252"/>
<gene>
    <name evidence="13" type="ORF">LMUR_08314</name>
</gene>
<keyword evidence="10 11" id="KW-0350">Heme biosynthesis</keyword>
<dbReference type="EC" id="1.3.3.15" evidence="5 11"/>
<dbReference type="SUPFAM" id="SSF51905">
    <property type="entry name" value="FAD/NAD(P)-binding domain"/>
    <property type="match status" value="1"/>
</dbReference>
<dbReference type="EMBL" id="AODG01000011">
    <property type="protein sequence ID" value="EUJ27527.1"/>
    <property type="molecule type" value="Genomic_DNA"/>
</dbReference>
<dbReference type="InterPro" id="IPR050464">
    <property type="entry name" value="Zeta_carotene_desat/Oxidored"/>
</dbReference>
<dbReference type="AlphaFoldDB" id="A0A829R7C3"/>
<feature type="domain" description="Amine oxidase" evidence="12">
    <location>
        <begin position="11"/>
        <end position="452"/>
    </location>
</feature>
<comment type="caution">
    <text evidence="13">The sequence shown here is derived from an EMBL/GenBank/DDBJ whole genome shotgun (WGS) entry which is preliminary data.</text>
</comment>
<evidence type="ECO:0000313" key="14">
    <source>
        <dbReference type="Proteomes" id="UP000019251"/>
    </source>
</evidence>
<evidence type="ECO:0000256" key="10">
    <source>
        <dbReference type="ARBA" id="ARBA00023133"/>
    </source>
</evidence>
<evidence type="ECO:0000256" key="4">
    <source>
        <dbReference type="ARBA" id="ARBA00008310"/>
    </source>
</evidence>
<comment type="subcellular location">
    <subcellularLocation>
        <location evidence="11">Cytoplasm</location>
    </subcellularLocation>
</comment>
<evidence type="ECO:0000256" key="7">
    <source>
        <dbReference type="ARBA" id="ARBA00022630"/>
    </source>
</evidence>
<dbReference type="Proteomes" id="UP000019251">
    <property type="component" value="Unassembled WGS sequence"/>
</dbReference>
<comment type="function">
    <text evidence="11">Involved in coproporphyrin-dependent heme b biosynthesis. Catalyzes the oxidation of coproporphyrinogen III to coproporphyrin III.</text>
</comment>
<dbReference type="RefSeq" id="WP_036106086.1">
    <property type="nucleotide sequence ID" value="NZ_AODG01000011.1"/>
</dbReference>
<proteinExistence type="inferred from homology"/>
<dbReference type="Gene3D" id="1.10.3110.10">
    <property type="entry name" value="protoporphyrinogen ix oxidase, domain 3"/>
    <property type="match status" value="1"/>
</dbReference>
<dbReference type="GO" id="GO:0006783">
    <property type="term" value="P:heme biosynthetic process"/>
    <property type="evidence" value="ECO:0007669"/>
    <property type="project" value="UniProtKB-UniRule"/>
</dbReference>
<comment type="catalytic activity">
    <reaction evidence="1">
        <text>coproporphyrinogen III + 3 O2 = coproporphyrin III + 3 H2O2</text>
        <dbReference type="Rhea" id="RHEA:43436"/>
        <dbReference type="ChEBI" id="CHEBI:15379"/>
        <dbReference type="ChEBI" id="CHEBI:16240"/>
        <dbReference type="ChEBI" id="CHEBI:57309"/>
        <dbReference type="ChEBI" id="CHEBI:131725"/>
        <dbReference type="EC" id="1.3.3.15"/>
    </reaction>
    <physiologicalReaction direction="left-to-right" evidence="1">
        <dbReference type="Rhea" id="RHEA:43437"/>
    </physiologicalReaction>
</comment>
<evidence type="ECO:0000256" key="2">
    <source>
        <dbReference type="ARBA" id="ARBA00001974"/>
    </source>
</evidence>
<dbReference type="Gene3D" id="3.50.50.60">
    <property type="entry name" value="FAD/NAD(P)-binding domain"/>
    <property type="match status" value="1"/>
</dbReference>
<keyword evidence="7 11" id="KW-0285">Flavoprotein</keyword>
<dbReference type="NCBIfam" id="TIGR00562">
    <property type="entry name" value="proto_IX_ox"/>
    <property type="match status" value="1"/>
</dbReference>
<evidence type="ECO:0000256" key="1">
    <source>
        <dbReference type="ARBA" id="ARBA00001755"/>
    </source>
</evidence>
<dbReference type="PANTHER" id="PTHR42923">
    <property type="entry name" value="PROTOPORPHYRINOGEN OXIDASE"/>
    <property type="match status" value="1"/>
</dbReference>
<dbReference type="InterPro" id="IPR004572">
    <property type="entry name" value="Protoporphyrinogen_oxidase"/>
</dbReference>
<comment type="cofactor">
    <cofactor evidence="2 11">
        <name>FAD</name>
        <dbReference type="ChEBI" id="CHEBI:57692"/>
    </cofactor>
</comment>
<sequence length="461" mass="50276">MKRVAIIGGGLSGLTAAYQLNKTNDLRVDLYEADSRLGGKFHTVHREGFTIEKGPDSFLARKPAGIGLIKELGLEDQLIANATGRSFIFHDKQLHPIPEGSVMGIPTDEAALLQSELLTAAEKERALQEKKRPFEPLTADISLGEFFEKRFGKGLVKKIVEPLLSGIYAGDIYKMSLRATFPQFETAISKAGNLMEGLKTPSDVKLNTTGTKHTVGAFRTLKGGLQTLIEALVAELPVEQLHTDKRVIQVIKKPGAYQLLFADGTVETADAVIIAATHDVLRAILDEETTAPFQDQPLTTLATVSFAYDEKAALPQGTGYLVARTANYASTACTWVQEKWPHMVPEGKMLLRGFVGKSGDTWLETATDEQIIQKVLADYQEMMGLTAQPLFAEVSRMEHAMPQYTIGHLEKLAALEANLAANYPGIYYTGMSLTGVGIPDCIANAQTASHEVVRYLQGELL</sequence>
<dbReference type="InterPro" id="IPR036188">
    <property type="entry name" value="FAD/NAD-bd_sf"/>
</dbReference>
<keyword evidence="11" id="KW-0963">Cytoplasm</keyword>
<evidence type="ECO:0000256" key="6">
    <source>
        <dbReference type="ARBA" id="ARBA00019046"/>
    </source>
</evidence>
<dbReference type="Pfam" id="PF01593">
    <property type="entry name" value="Amino_oxidase"/>
    <property type="match status" value="1"/>
</dbReference>
<name>A0A829R7C3_LISGR</name>
<evidence type="ECO:0000256" key="3">
    <source>
        <dbReference type="ARBA" id="ARBA00004744"/>
    </source>
</evidence>
<keyword evidence="9 11" id="KW-0560">Oxidoreductase</keyword>
<comment type="similarity">
    <text evidence="4 11">Belongs to the protoporphyrinogen/coproporphyrinogen oxidase family. Coproporphyrinogen III oxidase subfamily.</text>
</comment>
<evidence type="ECO:0000313" key="13">
    <source>
        <dbReference type="EMBL" id="EUJ27527.1"/>
    </source>
</evidence>
<evidence type="ECO:0000256" key="9">
    <source>
        <dbReference type="ARBA" id="ARBA00023002"/>
    </source>
</evidence>
<accession>A0A829R7C3</accession>
<evidence type="ECO:0000256" key="11">
    <source>
        <dbReference type="RuleBase" id="RU364052"/>
    </source>
</evidence>